<feature type="compositionally biased region" description="Low complexity" evidence="1">
    <location>
        <begin position="36"/>
        <end position="50"/>
    </location>
</feature>
<evidence type="ECO:0000256" key="1">
    <source>
        <dbReference type="SAM" id="MobiDB-lite"/>
    </source>
</evidence>
<proteinExistence type="predicted"/>
<name>A0A6J4LV34_9BACT</name>
<sequence>RRARAPGRRAHRRHRPGRPAARRPRLRGARQSVLVGARGARARVGAARTARSGRPRGVRLVADAQPL</sequence>
<feature type="non-terminal residue" evidence="2">
    <location>
        <position position="1"/>
    </location>
</feature>
<gene>
    <name evidence="2" type="ORF">AVDCRST_MAG40-2480</name>
</gene>
<protein>
    <submittedName>
        <fullName evidence="2">Uncharacterized protein</fullName>
    </submittedName>
</protein>
<feature type="compositionally biased region" description="Basic residues" evidence="1">
    <location>
        <begin position="1"/>
        <end position="28"/>
    </location>
</feature>
<evidence type="ECO:0000313" key="2">
    <source>
        <dbReference type="EMBL" id="CAA9342815.1"/>
    </source>
</evidence>
<organism evidence="2">
    <name type="scientific">uncultured Gemmatimonadaceae bacterium</name>
    <dbReference type="NCBI Taxonomy" id="246130"/>
    <lineage>
        <taxon>Bacteria</taxon>
        <taxon>Pseudomonadati</taxon>
        <taxon>Gemmatimonadota</taxon>
        <taxon>Gemmatimonadia</taxon>
        <taxon>Gemmatimonadales</taxon>
        <taxon>Gemmatimonadaceae</taxon>
        <taxon>environmental samples</taxon>
    </lineage>
</organism>
<dbReference type="AlphaFoldDB" id="A0A6J4LV34"/>
<feature type="non-terminal residue" evidence="2">
    <location>
        <position position="67"/>
    </location>
</feature>
<reference evidence="2" key="1">
    <citation type="submission" date="2020-02" db="EMBL/GenBank/DDBJ databases">
        <authorList>
            <person name="Meier V. D."/>
        </authorList>
    </citation>
    <scope>NUCLEOTIDE SEQUENCE</scope>
    <source>
        <strain evidence="2">AVDCRST_MAG40</strain>
    </source>
</reference>
<dbReference type="EMBL" id="CADCTX010000711">
    <property type="protein sequence ID" value="CAA9342815.1"/>
    <property type="molecule type" value="Genomic_DNA"/>
</dbReference>
<feature type="region of interest" description="Disordered" evidence="1">
    <location>
        <begin position="1"/>
        <end position="57"/>
    </location>
</feature>
<accession>A0A6J4LV34</accession>